<gene>
    <name evidence="2" type="ORF">GK047_08075</name>
</gene>
<keyword evidence="1" id="KW-0472">Membrane</keyword>
<keyword evidence="1" id="KW-0812">Transmembrane</keyword>
<evidence type="ECO:0000313" key="2">
    <source>
        <dbReference type="EMBL" id="NEW05963.1"/>
    </source>
</evidence>
<evidence type="ECO:0000256" key="1">
    <source>
        <dbReference type="SAM" id="Phobius"/>
    </source>
</evidence>
<proteinExistence type="predicted"/>
<feature type="transmembrane region" description="Helical" evidence="1">
    <location>
        <begin position="21"/>
        <end position="41"/>
    </location>
</feature>
<organism evidence="2">
    <name type="scientific">Paenibacillus sp. SYP-B3998</name>
    <dbReference type="NCBI Taxonomy" id="2678564"/>
    <lineage>
        <taxon>Bacteria</taxon>
        <taxon>Bacillati</taxon>
        <taxon>Bacillota</taxon>
        <taxon>Bacilli</taxon>
        <taxon>Bacillales</taxon>
        <taxon>Paenibacillaceae</taxon>
        <taxon>Paenibacillus</taxon>
    </lineage>
</organism>
<comment type="caution">
    <text evidence="2">The sequence shown here is derived from an EMBL/GenBank/DDBJ whole genome shotgun (WGS) entry which is preliminary data.</text>
</comment>
<accession>A0A6G3ZUS9</accession>
<sequence length="53" mass="5917">MNGLKLDSVVCMSNDKVDKKIQKTIVLIISVSFTLILNNVMDKNAIPEKVILE</sequence>
<dbReference type="EMBL" id="JAAIKC010000002">
    <property type="protein sequence ID" value="NEW05963.1"/>
    <property type="molecule type" value="Genomic_DNA"/>
</dbReference>
<reference evidence="2" key="1">
    <citation type="submission" date="2020-02" db="EMBL/GenBank/DDBJ databases">
        <authorList>
            <person name="Shen X.-R."/>
            <person name="Zhang Y.-X."/>
        </authorList>
    </citation>
    <scope>NUCLEOTIDE SEQUENCE</scope>
    <source>
        <strain evidence="2">SYP-B3998</strain>
    </source>
</reference>
<dbReference type="AlphaFoldDB" id="A0A6G3ZUS9"/>
<name>A0A6G3ZUS9_9BACL</name>
<keyword evidence="1" id="KW-1133">Transmembrane helix</keyword>
<protein>
    <submittedName>
        <fullName evidence="2">Uncharacterized protein</fullName>
    </submittedName>
</protein>